<organism evidence="1 2">
    <name type="scientific">Luteolibacter soli</name>
    <dbReference type="NCBI Taxonomy" id="3135280"/>
    <lineage>
        <taxon>Bacteria</taxon>
        <taxon>Pseudomonadati</taxon>
        <taxon>Verrucomicrobiota</taxon>
        <taxon>Verrucomicrobiia</taxon>
        <taxon>Verrucomicrobiales</taxon>
        <taxon>Verrucomicrobiaceae</taxon>
        <taxon>Luteolibacter</taxon>
    </lineage>
</organism>
<name>A0ABU9ATW9_9BACT</name>
<evidence type="ECO:0000313" key="1">
    <source>
        <dbReference type="EMBL" id="MEK7951207.1"/>
    </source>
</evidence>
<dbReference type="EMBL" id="JBBUKT010000004">
    <property type="protein sequence ID" value="MEK7951207.1"/>
    <property type="molecule type" value="Genomic_DNA"/>
</dbReference>
<reference evidence="1 2" key="1">
    <citation type="submission" date="2024-04" db="EMBL/GenBank/DDBJ databases">
        <title>Luteolibacter sp. isolated from soil.</title>
        <authorList>
            <person name="An J."/>
        </authorList>
    </citation>
    <scope>NUCLEOTIDE SEQUENCE [LARGE SCALE GENOMIC DNA]</scope>
    <source>
        <strain evidence="1 2">Y139</strain>
    </source>
</reference>
<proteinExistence type="predicted"/>
<sequence>MKKRWIVVGIALLGAVGLLYLFSPKRDLEVALGVKRLPGSLKHERVRVDNWTDYLVDSYFEIDPADMRCLLAVRPYEEVVTPSILKTKIRAAPSSKPAGFYFFPEVPRFETKHRWEWEPTPGVADSPRCEISVSEDFSKAYIQYSGG</sequence>
<comment type="caution">
    <text evidence="1">The sequence shown here is derived from an EMBL/GenBank/DDBJ whole genome shotgun (WGS) entry which is preliminary data.</text>
</comment>
<keyword evidence="2" id="KW-1185">Reference proteome</keyword>
<accession>A0ABU9ATW9</accession>
<gene>
    <name evidence="1" type="ORF">WKV53_11890</name>
</gene>
<evidence type="ECO:0000313" key="2">
    <source>
        <dbReference type="Proteomes" id="UP001371305"/>
    </source>
</evidence>
<dbReference type="Proteomes" id="UP001371305">
    <property type="component" value="Unassembled WGS sequence"/>
</dbReference>
<dbReference type="RefSeq" id="WP_341404809.1">
    <property type="nucleotide sequence ID" value="NZ_JBBUKT010000004.1"/>
</dbReference>
<protein>
    <submittedName>
        <fullName evidence="1">Uncharacterized protein</fullName>
    </submittedName>
</protein>